<dbReference type="InterPro" id="IPR003879">
    <property type="entry name" value="Butyrophylin_SPRY"/>
</dbReference>
<dbReference type="PROSITE" id="PS00518">
    <property type="entry name" value="ZF_RING_1"/>
    <property type="match status" value="1"/>
</dbReference>
<evidence type="ECO:0000259" key="9">
    <source>
        <dbReference type="PROSITE" id="PS50119"/>
    </source>
</evidence>
<feature type="domain" description="RING-type" evidence="8">
    <location>
        <begin position="19"/>
        <end position="56"/>
    </location>
</feature>
<dbReference type="PANTHER" id="PTHR24103">
    <property type="entry name" value="E3 UBIQUITIN-PROTEIN LIGASE TRIM"/>
    <property type="match status" value="1"/>
</dbReference>
<dbReference type="InterPro" id="IPR050143">
    <property type="entry name" value="TRIM/RBCC"/>
</dbReference>
<dbReference type="RefSeq" id="XP_060546193.1">
    <property type="nucleotide sequence ID" value="XM_060690210.1"/>
</dbReference>
<dbReference type="GeneID" id="117673474"/>
<evidence type="ECO:0000256" key="3">
    <source>
        <dbReference type="ARBA" id="ARBA00022723"/>
    </source>
</evidence>
<evidence type="ECO:0000256" key="5">
    <source>
        <dbReference type="ARBA" id="ARBA00022833"/>
    </source>
</evidence>
<dbReference type="InterPro" id="IPR017907">
    <property type="entry name" value="Znf_RING_CS"/>
</dbReference>
<dbReference type="SMART" id="SM00589">
    <property type="entry name" value="PRY"/>
    <property type="match status" value="1"/>
</dbReference>
<keyword evidence="5" id="KW-0862">Zinc</keyword>
<evidence type="ECO:0000256" key="2">
    <source>
        <dbReference type="ARBA" id="ARBA00022699"/>
    </source>
</evidence>
<dbReference type="SUPFAM" id="SSF57850">
    <property type="entry name" value="RING/U-box"/>
    <property type="match status" value="1"/>
</dbReference>
<dbReference type="PROSITE" id="PS50188">
    <property type="entry name" value="B302_SPRY"/>
    <property type="match status" value="1"/>
</dbReference>
<dbReference type="InterPro" id="IPR027370">
    <property type="entry name" value="Znf-RING_euk"/>
</dbReference>
<sequence length="498" mass="55878">METSGKQTALGQLGQEATCPLCLDLFEQPMGLSCGHNFCRDCLAQLGAEFSCPQCRAKVGRDSACPNQPLANIVCHLKRLWLSGGAQEEGSRRQLCQEHGQPLQTFCSSEKSLLCPGCLEGHQDHPLLSLPEAAQEYKDLLDGLLEPLRKEGQKLLEQRQAEEQSRQECQEQFASEKQKVGLALESLQELLRGGQSVWLAWLAEQEEKMEAEWGVALAQLSGEASRLQQLMAQTERKCRQPDGEFLQDIQDTVDRCRSYLVGRAERVSPRLQDRHGAFLEKNASVRLVVDNSKASLQKTLTRGNLDRLLATAPAPEKPTSRVYIKPNKSTAHLRLLCQWSSVSWDKSYNDFPETPERFDRELCVLGSEGFTTGWKWWEVTVKEPDSVLVLGRPYWAIGVAKESVRRKGSFQLSPQEGIWAVGKSAGGEMVAFSKSPQKLSLRCPPRRLRVRLGYEAETVEFLDAETETFLHSFQTGPFLGETLRPFFYLGQQGLCLSM</sequence>
<dbReference type="InterPro" id="IPR043136">
    <property type="entry name" value="B30.2/SPRY_sf"/>
</dbReference>
<protein>
    <submittedName>
        <fullName evidence="12 13">E3 ubiquitin-protein ligase TRIM7-like</fullName>
    </submittedName>
</protein>
<dbReference type="SUPFAM" id="SSF49899">
    <property type="entry name" value="Concanavalin A-like lectins/glucanases"/>
    <property type="match status" value="1"/>
</dbReference>
<comment type="similarity">
    <text evidence="1">Belongs to the ohanin/vespryn family.</text>
</comment>
<dbReference type="RefSeq" id="XP_060546194.1">
    <property type="nucleotide sequence ID" value="XM_060690211.1"/>
</dbReference>
<dbReference type="SMART" id="SM00184">
    <property type="entry name" value="RING"/>
    <property type="match status" value="1"/>
</dbReference>
<dbReference type="InterPro" id="IPR013320">
    <property type="entry name" value="ConA-like_dom_sf"/>
</dbReference>
<keyword evidence="11" id="KW-1185">Reference proteome</keyword>
<dbReference type="InterPro" id="IPR001870">
    <property type="entry name" value="B30.2/SPRY"/>
</dbReference>
<dbReference type="SUPFAM" id="SSF57845">
    <property type="entry name" value="B-box zinc-binding domain"/>
    <property type="match status" value="1"/>
</dbReference>
<dbReference type="InterPro" id="IPR001841">
    <property type="entry name" value="Znf_RING"/>
</dbReference>
<evidence type="ECO:0000256" key="7">
    <source>
        <dbReference type="PROSITE-ProRule" id="PRU00024"/>
    </source>
</evidence>
<dbReference type="PROSITE" id="PS50089">
    <property type="entry name" value="ZF_RING_2"/>
    <property type="match status" value="1"/>
</dbReference>
<accession>A0ABM3ZCU3</accession>
<evidence type="ECO:0000256" key="4">
    <source>
        <dbReference type="ARBA" id="ARBA00022771"/>
    </source>
</evidence>
<evidence type="ECO:0000256" key="6">
    <source>
        <dbReference type="ARBA" id="ARBA00034460"/>
    </source>
</evidence>
<dbReference type="Pfam" id="PF00643">
    <property type="entry name" value="zf-B_box"/>
    <property type="match status" value="1"/>
</dbReference>
<dbReference type="InterPro" id="IPR006574">
    <property type="entry name" value="PRY"/>
</dbReference>
<dbReference type="Pfam" id="PF00622">
    <property type="entry name" value="SPRY"/>
    <property type="match status" value="1"/>
</dbReference>
<comment type="function">
    <text evidence="6">Neurotoxin that produces dose-dependent hypolocomotion and hyperalgesia in mice. May directly act on the central nervous system, as it is 6500-fold more potent when administered intracerebroventricularly than intraperitoneal.</text>
</comment>
<organism evidence="11 12">
    <name type="scientific">Pantherophis guttatus</name>
    <name type="common">Corn snake</name>
    <name type="synonym">Elaphe guttata</name>
    <dbReference type="NCBI Taxonomy" id="94885"/>
    <lineage>
        <taxon>Eukaryota</taxon>
        <taxon>Metazoa</taxon>
        <taxon>Chordata</taxon>
        <taxon>Craniata</taxon>
        <taxon>Vertebrata</taxon>
        <taxon>Euteleostomi</taxon>
        <taxon>Lepidosauria</taxon>
        <taxon>Squamata</taxon>
        <taxon>Bifurcata</taxon>
        <taxon>Unidentata</taxon>
        <taxon>Episquamata</taxon>
        <taxon>Toxicofera</taxon>
        <taxon>Serpentes</taxon>
        <taxon>Colubroidea</taxon>
        <taxon>Colubridae</taxon>
        <taxon>Colubrinae</taxon>
        <taxon>Pantherophis</taxon>
    </lineage>
</organism>
<evidence type="ECO:0000256" key="1">
    <source>
        <dbReference type="ARBA" id="ARBA00009651"/>
    </source>
</evidence>
<name>A0ABM3ZCU3_PANGU</name>
<evidence type="ECO:0000313" key="13">
    <source>
        <dbReference type="RefSeq" id="XP_060546194.1"/>
    </source>
</evidence>
<reference evidence="12 13" key="1">
    <citation type="submission" date="2025-05" db="UniProtKB">
        <authorList>
            <consortium name="RefSeq"/>
        </authorList>
    </citation>
    <scope>IDENTIFICATION</scope>
    <source>
        <tissue evidence="12 13">Blood</tissue>
    </source>
</reference>
<dbReference type="SMART" id="SM00336">
    <property type="entry name" value="BBOX"/>
    <property type="match status" value="1"/>
</dbReference>
<dbReference type="InterPro" id="IPR000315">
    <property type="entry name" value="Znf_B-box"/>
</dbReference>
<dbReference type="Gene3D" id="2.60.120.920">
    <property type="match status" value="1"/>
</dbReference>
<dbReference type="Gene3D" id="3.30.160.60">
    <property type="entry name" value="Classic Zinc Finger"/>
    <property type="match status" value="1"/>
</dbReference>
<dbReference type="PRINTS" id="PR01407">
    <property type="entry name" value="BUTYPHLNCDUF"/>
</dbReference>
<feature type="domain" description="B box-type" evidence="9">
    <location>
        <begin position="91"/>
        <end position="130"/>
    </location>
</feature>
<evidence type="ECO:0000259" key="10">
    <source>
        <dbReference type="PROSITE" id="PS50188"/>
    </source>
</evidence>
<keyword evidence="2" id="KW-0800">Toxin</keyword>
<dbReference type="Gene3D" id="3.30.40.10">
    <property type="entry name" value="Zinc/RING finger domain, C3HC4 (zinc finger)"/>
    <property type="match status" value="1"/>
</dbReference>
<dbReference type="Pfam" id="PF13445">
    <property type="entry name" value="zf-RING_UBOX"/>
    <property type="match status" value="1"/>
</dbReference>
<evidence type="ECO:0000313" key="11">
    <source>
        <dbReference type="Proteomes" id="UP001652622"/>
    </source>
</evidence>
<feature type="domain" description="B30.2/SPRY" evidence="10">
    <location>
        <begin position="301"/>
        <end position="498"/>
    </location>
</feature>
<dbReference type="InterPro" id="IPR003877">
    <property type="entry name" value="SPRY_dom"/>
</dbReference>
<proteinExistence type="inferred from homology"/>
<keyword evidence="2" id="KW-0528">Neurotoxin</keyword>
<evidence type="ECO:0000313" key="12">
    <source>
        <dbReference type="RefSeq" id="XP_060546193.1"/>
    </source>
</evidence>
<keyword evidence="3" id="KW-0479">Metal-binding</keyword>
<dbReference type="Proteomes" id="UP001652622">
    <property type="component" value="Unplaced"/>
</dbReference>
<evidence type="ECO:0000259" key="8">
    <source>
        <dbReference type="PROSITE" id="PS50089"/>
    </source>
</evidence>
<keyword evidence="4 7" id="KW-0863">Zinc-finger</keyword>
<gene>
    <name evidence="12 13" type="primary">LOC117673474</name>
</gene>
<dbReference type="PROSITE" id="PS50119">
    <property type="entry name" value="ZF_BBOX"/>
    <property type="match status" value="1"/>
</dbReference>
<dbReference type="InterPro" id="IPR013083">
    <property type="entry name" value="Znf_RING/FYVE/PHD"/>
</dbReference>